<comment type="caution">
    <text evidence="1">The sequence shown here is derived from an EMBL/GenBank/DDBJ whole genome shotgun (WGS) entry which is preliminary data.</text>
</comment>
<evidence type="ECO:0000313" key="1">
    <source>
        <dbReference type="EMBL" id="KAA6376706.1"/>
    </source>
</evidence>
<dbReference type="EMBL" id="SNRW01010344">
    <property type="protein sequence ID" value="KAA6376706.1"/>
    <property type="molecule type" value="Genomic_DNA"/>
</dbReference>
<reference evidence="1 2" key="1">
    <citation type="submission" date="2019-03" db="EMBL/GenBank/DDBJ databases">
        <title>Single cell metagenomics reveals metabolic interactions within the superorganism composed of flagellate Streblomastix strix and complex community of Bacteroidetes bacteria on its surface.</title>
        <authorList>
            <person name="Treitli S.C."/>
            <person name="Kolisko M."/>
            <person name="Husnik F."/>
            <person name="Keeling P."/>
            <person name="Hampl V."/>
        </authorList>
    </citation>
    <scope>NUCLEOTIDE SEQUENCE [LARGE SCALE GENOMIC DNA]</scope>
    <source>
        <strain evidence="1">ST1C</strain>
    </source>
</reference>
<sequence length="80" mass="8910">MSVIEQFLGLVKDTIAADDEIVYEYILNWLAWIVLNIGEKSGVSPILTGPQVPNISSMEQLTGTYNQLIEDKIFAVPNEL</sequence>
<protein>
    <submittedName>
        <fullName evidence="1">Uncharacterized protein</fullName>
    </submittedName>
</protein>
<dbReference type="AlphaFoldDB" id="A0A5J4V170"/>
<accession>A0A5J4V170</accession>
<dbReference type="Proteomes" id="UP000324800">
    <property type="component" value="Unassembled WGS sequence"/>
</dbReference>
<organism evidence="1 2">
    <name type="scientific">Streblomastix strix</name>
    <dbReference type="NCBI Taxonomy" id="222440"/>
    <lineage>
        <taxon>Eukaryota</taxon>
        <taxon>Metamonada</taxon>
        <taxon>Preaxostyla</taxon>
        <taxon>Oxymonadida</taxon>
        <taxon>Streblomastigidae</taxon>
        <taxon>Streblomastix</taxon>
    </lineage>
</organism>
<name>A0A5J4V170_9EUKA</name>
<gene>
    <name evidence="1" type="ORF">EZS28_027765</name>
</gene>
<proteinExistence type="predicted"/>
<evidence type="ECO:0000313" key="2">
    <source>
        <dbReference type="Proteomes" id="UP000324800"/>
    </source>
</evidence>